<dbReference type="AlphaFoldDB" id="A0A1B6HGK2"/>
<dbReference type="PROSITE" id="PS51810">
    <property type="entry name" value="ZF_CCHC_FOG"/>
    <property type="match status" value="1"/>
</dbReference>
<feature type="domain" description="CCHC FOG-type" evidence="14">
    <location>
        <begin position="132"/>
        <end position="165"/>
    </location>
</feature>
<feature type="region of interest" description="Disordered" evidence="12">
    <location>
        <begin position="165"/>
        <end position="229"/>
    </location>
</feature>
<evidence type="ECO:0000256" key="3">
    <source>
        <dbReference type="ARBA" id="ARBA00022723"/>
    </source>
</evidence>
<keyword evidence="9" id="KW-0804">Transcription</keyword>
<dbReference type="GO" id="GO:0045944">
    <property type="term" value="P:positive regulation of transcription by RNA polymerase II"/>
    <property type="evidence" value="ECO:0007669"/>
    <property type="project" value="TreeGrafter"/>
</dbReference>
<dbReference type="PANTHER" id="PTHR12958:SF3">
    <property type="entry name" value="ZINC FINGER PROTEIN USH"/>
    <property type="match status" value="1"/>
</dbReference>
<protein>
    <submittedName>
        <fullName evidence="15">Uncharacterized protein</fullName>
    </submittedName>
</protein>
<evidence type="ECO:0000256" key="9">
    <source>
        <dbReference type="ARBA" id="ARBA00023163"/>
    </source>
</evidence>
<evidence type="ECO:0000256" key="2">
    <source>
        <dbReference type="ARBA" id="ARBA00022491"/>
    </source>
</evidence>
<sequence length="229" mass="23997">MSRRKQSNPKPLKAGEEEEWGSEGEVDRASSEGVKQASTPTEPDPPPATPPQPPASPVPKLRLNTSLATDPALRVPPLKPEPPASPADLEYLASLPSALQTAIVAGRLFCVPPPAESPAPAPRKPDSAENRQGSSAVFICTPCGIRFSSHSTLDAHQTYYCSHRHVPTPKATTSSGGGGGGESEPEDLKPVVEGREDASGGESSTGEPAPKSMRSGKQYRCPHCSYSAD</sequence>
<evidence type="ECO:0000256" key="5">
    <source>
        <dbReference type="ARBA" id="ARBA00022771"/>
    </source>
</evidence>
<dbReference type="InterPro" id="IPR036236">
    <property type="entry name" value="Znf_C2H2_sf"/>
</dbReference>
<organism evidence="15">
    <name type="scientific">Homalodisca liturata</name>
    <dbReference type="NCBI Taxonomy" id="320908"/>
    <lineage>
        <taxon>Eukaryota</taxon>
        <taxon>Metazoa</taxon>
        <taxon>Ecdysozoa</taxon>
        <taxon>Arthropoda</taxon>
        <taxon>Hexapoda</taxon>
        <taxon>Insecta</taxon>
        <taxon>Pterygota</taxon>
        <taxon>Neoptera</taxon>
        <taxon>Paraneoptera</taxon>
        <taxon>Hemiptera</taxon>
        <taxon>Auchenorrhyncha</taxon>
        <taxon>Membracoidea</taxon>
        <taxon>Cicadellidae</taxon>
        <taxon>Cicadellinae</taxon>
        <taxon>Proconiini</taxon>
        <taxon>Homalodisca</taxon>
    </lineage>
</organism>
<evidence type="ECO:0000313" key="15">
    <source>
        <dbReference type="EMBL" id="JAS73749.1"/>
    </source>
</evidence>
<dbReference type="EMBL" id="GECU01033957">
    <property type="protein sequence ID" value="JAS73749.1"/>
    <property type="molecule type" value="Transcribed_RNA"/>
</dbReference>
<feature type="region of interest" description="Disordered" evidence="12">
    <location>
        <begin position="1"/>
        <end position="88"/>
    </location>
</feature>
<feature type="non-terminal residue" evidence="15">
    <location>
        <position position="229"/>
    </location>
</feature>
<feature type="compositionally biased region" description="Basic and acidic residues" evidence="12">
    <location>
        <begin position="186"/>
        <end position="198"/>
    </location>
</feature>
<evidence type="ECO:0000256" key="1">
    <source>
        <dbReference type="ARBA" id="ARBA00004123"/>
    </source>
</evidence>
<evidence type="ECO:0000256" key="10">
    <source>
        <dbReference type="ARBA" id="ARBA00023242"/>
    </source>
</evidence>
<dbReference type="InterPro" id="IPR034731">
    <property type="entry name" value="Znf_CCHC_FOG"/>
</dbReference>
<evidence type="ECO:0000259" key="13">
    <source>
        <dbReference type="PROSITE" id="PS50157"/>
    </source>
</evidence>
<dbReference type="GO" id="GO:0009653">
    <property type="term" value="P:anatomical structure morphogenesis"/>
    <property type="evidence" value="ECO:0007669"/>
    <property type="project" value="UniProtKB-ARBA"/>
</dbReference>
<keyword evidence="5 11" id="KW-0863">Zinc-finger</keyword>
<keyword evidence="7" id="KW-0805">Transcription regulation</keyword>
<dbReference type="SUPFAM" id="SSF57667">
    <property type="entry name" value="beta-beta-alpha zinc fingers"/>
    <property type="match status" value="1"/>
</dbReference>
<reference evidence="15" key="1">
    <citation type="submission" date="2015-11" db="EMBL/GenBank/DDBJ databases">
        <title>De novo transcriptome assembly of four potential Pierce s Disease insect vectors from Arizona vineyards.</title>
        <authorList>
            <person name="Tassone E.E."/>
        </authorList>
    </citation>
    <scope>NUCLEOTIDE SEQUENCE</scope>
</reference>
<dbReference type="GO" id="GO:0030154">
    <property type="term" value="P:cell differentiation"/>
    <property type="evidence" value="ECO:0007669"/>
    <property type="project" value="UniProtKB-ARBA"/>
</dbReference>
<keyword evidence="8" id="KW-0238">DNA-binding</keyword>
<feature type="region of interest" description="Disordered" evidence="12">
    <location>
        <begin position="110"/>
        <end position="132"/>
    </location>
</feature>
<evidence type="ECO:0000259" key="14">
    <source>
        <dbReference type="PROSITE" id="PS51810"/>
    </source>
</evidence>
<evidence type="ECO:0000256" key="7">
    <source>
        <dbReference type="ARBA" id="ARBA00023015"/>
    </source>
</evidence>
<dbReference type="GO" id="GO:0000122">
    <property type="term" value="P:negative regulation of transcription by RNA polymerase II"/>
    <property type="evidence" value="ECO:0007669"/>
    <property type="project" value="TreeGrafter"/>
</dbReference>
<dbReference type="GO" id="GO:0005634">
    <property type="term" value="C:nucleus"/>
    <property type="evidence" value="ECO:0007669"/>
    <property type="project" value="UniProtKB-SubCell"/>
</dbReference>
<comment type="subcellular location">
    <subcellularLocation>
        <location evidence="1">Nucleus</location>
    </subcellularLocation>
</comment>
<feature type="domain" description="C2H2-type" evidence="13">
    <location>
        <begin position="138"/>
        <end position="163"/>
    </location>
</feature>
<evidence type="ECO:0000256" key="12">
    <source>
        <dbReference type="SAM" id="MobiDB-lite"/>
    </source>
</evidence>
<dbReference type="GO" id="GO:0061629">
    <property type="term" value="F:RNA polymerase II-specific DNA-binding transcription factor binding"/>
    <property type="evidence" value="ECO:0007669"/>
    <property type="project" value="InterPro"/>
</dbReference>
<proteinExistence type="predicted"/>
<evidence type="ECO:0000256" key="6">
    <source>
        <dbReference type="ARBA" id="ARBA00022833"/>
    </source>
</evidence>
<keyword evidence="2" id="KW-0678">Repressor</keyword>
<feature type="compositionally biased region" description="Pro residues" evidence="12">
    <location>
        <begin position="42"/>
        <end position="57"/>
    </location>
</feature>
<keyword evidence="10" id="KW-0539">Nucleus</keyword>
<dbReference type="GO" id="GO:0008270">
    <property type="term" value="F:zinc ion binding"/>
    <property type="evidence" value="ECO:0007669"/>
    <property type="project" value="UniProtKB-KW"/>
</dbReference>
<name>A0A1B6HGK2_9HEMI</name>
<evidence type="ECO:0000256" key="4">
    <source>
        <dbReference type="ARBA" id="ARBA00022737"/>
    </source>
</evidence>
<gene>
    <name evidence="15" type="ORF">g.54055</name>
</gene>
<dbReference type="PROSITE" id="PS50157">
    <property type="entry name" value="ZINC_FINGER_C2H2_2"/>
    <property type="match status" value="1"/>
</dbReference>
<evidence type="ECO:0000256" key="11">
    <source>
        <dbReference type="PROSITE-ProRule" id="PRU00042"/>
    </source>
</evidence>
<dbReference type="GO" id="GO:0007507">
    <property type="term" value="P:heart development"/>
    <property type="evidence" value="ECO:0007669"/>
    <property type="project" value="TreeGrafter"/>
</dbReference>
<evidence type="ECO:0000256" key="8">
    <source>
        <dbReference type="ARBA" id="ARBA00023125"/>
    </source>
</evidence>
<keyword evidence="6" id="KW-0862">Zinc</keyword>
<keyword evidence="4" id="KW-0677">Repeat</keyword>
<dbReference type="InterPro" id="IPR013087">
    <property type="entry name" value="Znf_C2H2_type"/>
</dbReference>
<feature type="compositionally biased region" description="Pro residues" evidence="12">
    <location>
        <begin position="111"/>
        <end position="122"/>
    </location>
</feature>
<accession>A0A1B6HGK2</accession>
<keyword evidence="3" id="KW-0479">Metal-binding</keyword>
<dbReference type="InterPro" id="IPR039746">
    <property type="entry name" value="FOG"/>
</dbReference>
<dbReference type="GO" id="GO:0003677">
    <property type="term" value="F:DNA binding"/>
    <property type="evidence" value="ECO:0007669"/>
    <property type="project" value="UniProtKB-KW"/>
</dbReference>
<dbReference type="PANTHER" id="PTHR12958">
    <property type="entry name" value="FRIEND OF GATA2-RELATED"/>
    <property type="match status" value="1"/>
</dbReference>